<reference evidence="9" key="1">
    <citation type="submission" date="2021-02" db="EMBL/GenBank/DDBJ databases">
        <title>Genome-Resolved Metagenomics of a Microbial Community Performing Photosynthetic Biological Nutrient Removal.</title>
        <authorList>
            <person name="Mcdaniel E.A."/>
        </authorList>
    </citation>
    <scope>NUCLEOTIDE SEQUENCE</scope>
    <source>
        <strain evidence="9">UWPOB_OBS1</strain>
    </source>
</reference>
<proteinExistence type="inferred from homology"/>
<evidence type="ECO:0000313" key="10">
    <source>
        <dbReference type="Proteomes" id="UP000664277"/>
    </source>
</evidence>
<dbReference type="InterPro" id="IPR002781">
    <property type="entry name" value="TM_pro_TauE-like"/>
</dbReference>
<keyword evidence="3" id="KW-0813">Transport</keyword>
<feature type="transmembrane region" description="Helical" evidence="8">
    <location>
        <begin position="30"/>
        <end position="50"/>
    </location>
</feature>
<evidence type="ECO:0000313" key="9">
    <source>
        <dbReference type="EMBL" id="MBN8662540.1"/>
    </source>
</evidence>
<dbReference type="Pfam" id="PF01925">
    <property type="entry name" value="TauE"/>
    <property type="match status" value="1"/>
</dbReference>
<evidence type="ECO:0000256" key="1">
    <source>
        <dbReference type="ARBA" id="ARBA00004651"/>
    </source>
</evidence>
<dbReference type="AlphaFoldDB" id="A0A8J7TP68"/>
<dbReference type="EMBL" id="JAFLCK010000042">
    <property type="protein sequence ID" value="MBN8662540.1"/>
    <property type="molecule type" value="Genomic_DNA"/>
</dbReference>
<comment type="caution">
    <text evidence="9">The sequence shown here is derived from an EMBL/GenBank/DDBJ whole genome shotgun (WGS) entry which is preliminary data.</text>
</comment>
<evidence type="ECO:0000256" key="3">
    <source>
        <dbReference type="ARBA" id="ARBA00022448"/>
    </source>
</evidence>
<dbReference type="PANTHER" id="PTHR30269">
    <property type="entry name" value="TRANSMEMBRANE PROTEIN YFCA"/>
    <property type="match status" value="1"/>
</dbReference>
<keyword evidence="7 8" id="KW-0472">Membrane</keyword>
<keyword evidence="5 8" id="KW-0812">Transmembrane</keyword>
<evidence type="ECO:0000256" key="4">
    <source>
        <dbReference type="ARBA" id="ARBA00022475"/>
    </source>
</evidence>
<feature type="transmembrane region" description="Helical" evidence="8">
    <location>
        <begin position="227"/>
        <end position="246"/>
    </location>
</feature>
<evidence type="ECO:0000256" key="8">
    <source>
        <dbReference type="RuleBase" id="RU363041"/>
    </source>
</evidence>
<feature type="transmembrane region" description="Helical" evidence="8">
    <location>
        <begin position="196"/>
        <end position="215"/>
    </location>
</feature>
<accession>A0A8J7TP68</accession>
<comment type="similarity">
    <text evidence="2 8">Belongs to the 4-toluene sulfonate uptake permease (TSUP) (TC 2.A.102) family.</text>
</comment>
<dbReference type="InterPro" id="IPR052017">
    <property type="entry name" value="TSUP"/>
</dbReference>
<protein>
    <recommendedName>
        <fullName evidence="8">Probable membrane transporter protein</fullName>
    </recommendedName>
</protein>
<evidence type="ECO:0000256" key="7">
    <source>
        <dbReference type="ARBA" id="ARBA00023136"/>
    </source>
</evidence>
<sequence length="247" mass="26025">MDPQIIIAALAALGASLLTFFTGFGLGTVLLPVLAVFLPLPNAIATTALVHFINSTGKLCLTFRHTSGPILLKFGLPAFIASYFGAKLLVLTQAPKLPMALLMAVFAIVDLLKLAEKFKLPKTKQTLWLAAGGTLSGLFGGFSGHQGAFRTAFLLRMGLSKEALVATGAALAFLVDLMRLMVYQSSLNLCNNSCQLQLPITIAATIAALLGTILGSKLLKKVAIRQIEILASIMLLAVSLALALGYI</sequence>
<dbReference type="PANTHER" id="PTHR30269:SF37">
    <property type="entry name" value="MEMBRANE TRANSPORTER PROTEIN"/>
    <property type="match status" value="1"/>
</dbReference>
<keyword evidence="4 8" id="KW-1003">Cell membrane</keyword>
<feature type="transmembrane region" description="Helical" evidence="8">
    <location>
        <begin position="5"/>
        <end position="24"/>
    </location>
</feature>
<evidence type="ECO:0000256" key="2">
    <source>
        <dbReference type="ARBA" id="ARBA00009142"/>
    </source>
</evidence>
<feature type="transmembrane region" description="Helical" evidence="8">
    <location>
        <begin position="163"/>
        <end position="184"/>
    </location>
</feature>
<comment type="subcellular location">
    <subcellularLocation>
        <location evidence="1 8">Cell membrane</location>
        <topology evidence="1 8">Multi-pass membrane protein</topology>
    </subcellularLocation>
</comment>
<feature type="transmembrane region" description="Helical" evidence="8">
    <location>
        <begin position="70"/>
        <end position="91"/>
    </location>
</feature>
<evidence type="ECO:0000256" key="5">
    <source>
        <dbReference type="ARBA" id="ARBA00022692"/>
    </source>
</evidence>
<feature type="transmembrane region" description="Helical" evidence="8">
    <location>
        <begin position="97"/>
        <end position="115"/>
    </location>
</feature>
<gene>
    <name evidence="9" type="ORF">J0M35_19385</name>
</gene>
<organism evidence="9 10">
    <name type="scientific">Candidatus Obscuribacter phosphatis</name>
    <dbReference type="NCBI Taxonomy" id="1906157"/>
    <lineage>
        <taxon>Bacteria</taxon>
        <taxon>Bacillati</taxon>
        <taxon>Candidatus Melainabacteria</taxon>
        <taxon>Candidatus Obscuribacterales</taxon>
        <taxon>Candidatus Obscuribacteraceae</taxon>
        <taxon>Candidatus Obscuribacter</taxon>
    </lineage>
</organism>
<evidence type="ECO:0000256" key="6">
    <source>
        <dbReference type="ARBA" id="ARBA00022989"/>
    </source>
</evidence>
<dbReference type="GO" id="GO:0005886">
    <property type="term" value="C:plasma membrane"/>
    <property type="evidence" value="ECO:0007669"/>
    <property type="project" value="UniProtKB-SubCell"/>
</dbReference>
<keyword evidence="6 8" id="KW-1133">Transmembrane helix</keyword>
<name>A0A8J7TP68_9BACT</name>
<dbReference type="Proteomes" id="UP000664277">
    <property type="component" value="Unassembled WGS sequence"/>
</dbReference>